<evidence type="ECO:0000313" key="14">
    <source>
        <dbReference type="Ensembl" id="ENSPCEP00000023376.1"/>
    </source>
</evidence>
<feature type="region of interest" description="Disordered" evidence="12">
    <location>
        <begin position="105"/>
        <end position="124"/>
    </location>
</feature>
<evidence type="ECO:0000256" key="12">
    <source>
        <dbReference type="SAM" id="MobiDB-lite"/>
    </source>
</evidence>
<evidence type="ECO:0000256" key="3">
    <source>
        <dbReference type="ARBA" id="ARBA00022525"/>
    </source>
</evidence>
<dbReference type="GO" id="GO:0007399">
    <property type="term" value="P:nervous system development"/>
    <property type="evidence" value="ECO:0007669"/>
    <property type="project" value="UniProtKB-ARBA"/>
</dbReference>
<dbReference type="PANTHER" id="PTHR12173">
    <property type="entry name" value="GDNF SUBFAMILY OF TGF-BETA FAMILY"/>
    <property type="match status" value="1"/>
</dbReference>
<dbReference type="SUPFAM" id="SSF57501">
    <property type="entry name" value="Cystine-knot cytokines"/>
    <property type="match status" value="1"/>
</dbReference>
<keyword evidence="6" id="KW-1015">Disulfide bond</keyword>
<reference evidence="14" key="1">
    <citation type="submission" date="2025-08" db="UniProtKB">
        <authorList>
            <consortium name="Ensembl"/>
        </authorList>
    </citation>
    <scope>IDENTIFICATION</scope>
</reference>
<comment type="function">
    <text evidence="8">Growth factor that supports the survival of sensory and sympathetic peripheral neurons in culture and also supports the survival of dopaminergic neurons of the ventral mid-brain. Acts by binding to its coreceptor, GFRA3, leading to autophosphorylation and activation of the RET receptor. Strong attractant of gut hematopoietic cells thus promoting the formation Peyer's patch-like structures, a major component of the gut-associated lymphoid tissue.</text>
</comment>
<comment type="similarity">
    <text evidence="2">Belongs to the TGF-beta family. GDNF subfamily.</text>
</comment>
<sequence length="230" mass="25558">MGLWLLGQIQHSGDIEPAGWVKDPVFPYNQGSAQYKTSDCRNSSSCLSQDHCVRGLISLLGHPQRPGLCPPHPSPACSLSIPETHMPKRPSLHVHDNSRNLLPYTSPGLAKSRQKRRPLASSHLWEQPGEQECQLRSLLLRVKDLGLGYDSEETILFKYCSGSCPKARTNHDLTLSLLLQKSEIPALGEEKMIGDPCCRPTHYEDVAFLDNSHRWHEVEKLSASACSCIG</sequence>
<comment type="subcellular location">
    <subcellularLocation>
        <location evidence="1">Secreted</location>
    </subcellularLocation>
</comment>
<evidence type="ECO:0000256" key="5">
    <source>
        <dbReference type="ARBA" id="ARBA00023030"/>
    </source>
</evidence>
<dbReference type="GO" id="GO:0008083">
    <property type="term" value="F:growth factor activity"/>
    <property type="evidence" value="ECO:0007669"/>
    <property type="project" value="UniProtKB-KW"/>
</dbReference>
<protein>
    <recommendedName>
        <fullName evidence="10">Artemin</fullName>
    </recommendedName>
</protein>
<feature type="domain" description="TGF-beta family profile" evidence="13">
    <location>
        <begin position="113"/>
        <end position="229"/>
    </location>
</feature>
<accession>A0A8C8SSZ4</accession>
<evidence type="ECO:0000256" key="4">
    <source>
        <dbReference type="ARBA" id="ARBA00022729"/>
    </source>
</evidence>
<evidence type="ECO:0000313" key="15">
    <source>
        <dbReference type="Proteomes" id="UP000694393"/>
    </source>
</evidence>
<dbReference type="Proteomes" id="UP000694393">
    <property type="component" value="Unplaced"/>
</dbReference>
<dbReference type="Ensembl" id="ENSPCET00000024155.1">
    <property type="protein sequence ID" value="ENSPCEP00000023376.1"/>
    <property type="gene ID" value="ENSPCEG00000017734.1"/>
</dbReference>
<reference evidence="14" key="2">
    <citation type="submission" date="2025-09" db="UniProtKB">
        <authorList>
            <consortium name="Ensembl"/>
        </authorList>
    </citation>
    <scope>IDENTIFICATION</scope>
</reference>
<dbReference type="Pfam" id="PF00019">
    <property type="entry name" value="TGF_beta"/>
    <property type="match status" value="1"/>
</dbReference>
<dbReference type="InterPro" id="IPR001839">
    <property type="entry name" value="TGF-b_C"/>
</dbReference>
<dbReference type="GO" id="GO:0030116">
    <property type="term" value="F:glial cell-derived neurotrophic factor receptor binding"/>
    <property type="evidence" value="ECO:0007669"/>
    <property type="project" value="InterPro"/>
</dbReference>
<dbReference type="CDD" id="cd19382">
    <property type="entry name" value="TGF_beta_Persephin"/>
    <property type="match status" value="1"/>
</dbReference>
<keyword evidence="3" id="KW-0964">Secreted</keyword>
<evidence type="ECO:0000256" key="8">
    <source>
        <dbReference type="ARBA" id="ARBA00058643"/>
    </source>
</evidence>
<dbReference type="FunFam" id="2.10.90.10:FF:000032">
    <property type="entry name" value="Artemin"/>
    <property type="match status" value="1"/>
</dbReference>
<evidence type="ECO:0000256" key="1">
    <source>
        <dbReference type="ARBA" id="ARBA00004613"/>
    </source>
</evidence>
<evidence type="ECO:0000256" key="10">
    <source>
        <dbReference type="ARBA" id="ARBA00074181"/>
    </source>
</evidence>
<proteinExistence type="inferred from homology"/>
<organism evidence="14 15">
    <name type="scientific">Pelusios castaneus</name>
    <name type="common">West African mud turtle</name>
    <dbReference type="NCBI Taxonomy" id="367368"/>
    <lineage>
        <taxon>Eukaryota</taxon>
        <taxon>Metazoa</taxon>
        <taxon>Chordata</taxon>
        <taxon>Craniata</taxon>
        <taxon>Vertebrata</taxon>
        <taxon>Euteleostomi</taxon>
        <taxon>Archelosauria</taxon>
        <taxon>Testudinata</taxon>
        <taxon>Testudines</taxon>
        <taxon>Pleurodira</taxon>
        <taxon>Pelomedusidae</taxon>
        <taxon>Pelusios</taxon>
    </lineage>
</organism>
<dbReference type="InterPro" id="IPR043401">
    <property type="entry name" value="GDNF_fam"/>
</dbReference>
<evidence type="ECO:0000256" key="2">
    <source>
        <dbReference type="ARBA" id="ARBA00009832"/>
    </source>
</evidence>
<dbReference type="AlphaFoldDB" id="A0A8C8SSZ4"/>
<dbReference type="PANTHER" id="PTHR12173:SF8">
    <property type="entry name" value="PERSEPHIN"/>
    <property type="match status" value="1"/>
</dbReference>
<dbReference type="GO" id="GO:0005576">
    <property type="term" value="C:extracellular region"/>
    <property type="evidence" value="ECO:0007669"/>
    <property type="project" value="UniProtKB-SubCell"/>
</dbReference>
<name>A0A8C8SSZ4_9SAUR</name>
<dbReference type="PROSITE" id="PS51362">
    <property type="entry name" value="TGF_BETA_2"/>
    <property type="match status" value="1"/>
</dbReference>
<evidence type="ECO:0000256" key="7">
    <source>
        <dbReference type="ARBA" id="ARBA00023180"/>
    </source>
</evidence>
<evidence type="ECO:0000256" key="11">
    <source>
        <dbReference type="RuleBase" id="RU000354"/>
    </source>
</evidence>
<evidence type="ECO:0000256" key="9">
    <source>
        <dbReference type="ARBA" id="ARBA00063068"/>
    </source>
</evidence>
<dbReference type="InterPro" id="IPR029034">
    <property type="entry name" value="Cystine-knot_cytokine"/>
</dbReference>
<keyword evidence="4" id="KW-0732">Signal</keyword>
<dbReference type="GO" id="GO:0030971">
    <property type="term" value="F:receptor tyrosine kinase binding"/>
    <property type="evidence" value="ECO:0007669"/>
    <property type="project" value="InterPro"/>
</dbReference>
<keyword evidence="7" id="KW-0325">Glycoprotein</keyword>
<evidence type="ECO:0000259" key="13">
    <source>
        <dbReference type="PROSITE" id="PS51362"/>
    </source>
</evidence>
<dbReference type="Gene3D" id="2.10.90.10">
    <property type="entry name" value="Cystine-knot cytokines"/>
    <property type="match status" value="1"/>
</dbReference>
<keyword evidence="5 11" id="KW-0339">Growth factor</keyword>
<keyword evidence="15" id="KW-1185">Reference proteome</keyword>
<comment type="subunit">
    <text evidence="9">Homodimer; disulfide-linked. Interacts with GFRA3 coreceptor and RET: forms a 2:2:2 ternary complex composed of ARTN ligand, GFRA3 and RET receptor.</text>
</comment>
<evidence type="ECO:0000256" key="6">
    <source>
        <dbReference type="ARBA" id="ARBA00023157"/>
    </source>
</evidence>